<proteinExistence type="predicted"/>
<organism evidence="1">
    <name type="scientific">Myoviridae sp. cte0p10</name>
    <dbReference type="NCBI Taxonomy" id="2826674"/>
    <lineage>
        <taxon>Viruses</taxon>
        <taxon>Duplodnaviria</taxon>
        <taxon>Heunggongvirae</taxon>
        <taxon>Uroviricota</taxon>
        <taxon>Caudoviricetes</taxon>
    </lineage>
</organism>
<evidence type="ECO:0000313" key="1">
    <source>
        <dbReference type="EMBL" id="DAD93283.1"/>
    </source>
</evidence>
<reference evidence="1" key="1">
    <citation type="journal article" date="2021" name="Proc. Natl. Acad. Sci. U.S.A.">
        <title>A Catalog of Tens of Thousands of Viruses from Human Metagenomes Reveals Hidden Associations with Chronic Diseases.</title>
        <authorList>
            <person name="Tisza M.J."/>
            <person name="Buck C.B."/>
        </authorList>
    </citation>
    <scope>NUCLEOTIDE SEQUENCE</scope>
    <source>
        <strain evidence="1">Cte0p10</strain>
    </source>
</reference>
<accession>A0A8S5NGP3</accession>
<name>A0A8S5NGP3_9CAUD</name>
<sequence length="79" mass="8834">MERSNVIYLVPDIEGEMHAINASNIEGLIFAGIYEVGETEYDTVIAKHKDGYNVILLPAGTIEQRFDSSIWKSKYIKAG</sequence>
<protein>
    <submittedName>
        <fullName evidence="1">Uncharacterized protein</fullName>
    </submittedName>
</protein>
<dbReference type="EMBL" id="BK015156">
    <property type="protein sequence ID" value="DAD93283.1"/>
    <property type="molecule type" value="Genomic_DNA"/>
</dbReference>